<sequence length="760" mass="84611">MGATHKFDLTSDVTHLIVGETSTPKYKYVARERSDIKVVTADWVAAVRSSWLLGGDTDLHALEEEYRVPTFAGLSICITGFEDLDFRNHLQKTITSNGGKFCRDLTKTATHLIARAVEGQKYKFAVLWGIKAVSLKWLEDSLSRGMILEETLYDPLLPAEKHGIGAWNSAPSLQVQKRSKPAENGSRRPRKLRRVASVKLTDQNEGIWTDIVGNITSGASENEFLDDRHGSTSHLSFRSVIQEEKSFASETTLSGRRDGTRDTVAKIVPVPQKSRGIWYNSKIFISGFNAKQISILENHLISRDAVLVRSRNELSDKDEREYRYILIPYNTPPSDIPSATSSNDDVQIVTDMWVEKCLHSNAFLPPEAHTTSTPIPRFPIPAFENLTICSTGFTGIDLLHLCKLVRLLGAVYDEYFTSKASVLICNTPHPNKDKLRHASQWNVPAVLSDWLWISVQTGDKKPFEPYLLPDWRRSSSKSQTAGNQTTHNESDELLAQDLSADQAGNQDSYQPRITPSNDTPEITDLPGKTKTPSPTLAAPKISDEQAKSAPANPLDVAISELLKQKRNRVKPTTDQEKSTTLPPRRRRLFGRANSNSSTLGVKEPGQVKMSRASSIDTLNEDGYGSVVDLLSSPSGKGQSREAQSFVSEGSLDEAEQKLKDRLNLFRKGHTHEFVAEKFQFQDAETPPMTQLGYEDPDALAMREKFTRKAQEMNAVEESGQDTKKGHNKRRSGGNLVIGTLQDSNTIPGGRRTRSKAHDFL</sequence>
<dbReference type="EMBL" id="JALBCA010000139">
    <property type="protein sequence ID" value="KAI2382182.1"/>
    <property type="molecule type" value="Genomic_DNA"/>
</dbReference>
<keyword evidence="1" id="KW-0347">Helicase</keyword>
<keyword evidence="1" id="KW-0547">Nucleotide-binding</keyword>
<evidence type="ECO:0000313" key="1">
    <source>
        <dbReference type="EMBL" id="KAI2382182.1"/>
    </source>
</evidence>
<accession>A0ACB8UNF5</accession>
<keyword evidence="1" id="KW-0067">ATP-binding</keyword>
<keyword evidence="1" id="KW-0378">Hydrolase</keyword>
<comment type="caution">
    <text evidence="1">The sequence shown here is derived from an EMBL/GenBank/DDBJ whole genome shotgun (WGS) entry which is preliminary data.</text>
</comment>
<organism evidence="1">
    <name type="scientific">Ophidiomyces ophidiicola</name>
    <dbReference type="NCBI Taxonomy" id="1387563"/>
    <lineage>
        <taxon>Eukaryota</taxon>
        <taxon>Fungi</taxon>
        <taxon>Dikarya</taxon>
        <taxon>Ascomycota</taxon>
        <taxon>Pezizomycotina</taxon>
        <taxon>Eurotiomycetes</taxon>
        <taxon>Eurotiomycetidae</taxon>
        <taxon>Onygenales</taxon>
        <taxon>Onygenaceae</taxon>
        <taxon>Ophidiomyces</taxon>
    </lineage>
</organism>
<dbReference type="EC" id="3.6.4.12" evidence="1"/>
<protein>
    <submittedName>
        <fullName evidence="1">DNA helicase</fullName>
        <ecNumber evidence="1">3.6.4.12</ecNumber>
    </submittedName>
</protein>
<reference evidence="1" key="1">
    <citation type="journal article" date="2022" name="bioRxiv">
        <title>Population genetic analysis of Ophidiomyces ophidiicola, the causative agent of snake fungal disease, indicates recent introductions to the USA.</title>
        <authorList>
            <person name="Ladner J.T."/>
            <person name="Palmer J.M."/>
            <person name="Ettinger C.L."/>
            <person name="Stajich J.E."/>
            <person name="Farrell T.M."/>
            <person name="Glorioso B.M."/>
            <person name="Lawson B."/>
            <person name="Price S.J."/>
            <person name="Stengle A.G."/>
            <person name="Grear D.A."/>
            <person name="Lorch J.M."/>
        </authorList>
    </citation>
    <scope>NUCLEOTIDE SEQUENCE</scope>
    <source>
        <strain evidence="1">NWHC 24266-5</strain>
    </source>
</reference>
<gene>
    <name evidence="1" type="primary">PIF1</name>
    <name evidence="1" type="ORF">LOY88_006251</name>
</gene>
<name>A0ACB8UNF5_9EURO</name>
<proteinExistence type="predicted"/>